<evidence type="ECO:0000313" key="8">
    <source>
        <dbReference type="EMBL" id="PGG99978.1"/>
    </source>
</evidence>
<dbReference type="Pfam" id="PF00067">
    <property type="entry name" value="p450"/>
    <property type="match status" value="1"/>
</dbReference>
<dbReference type="InterPro" id="IPR001128">
    <property type="entry name" value="Cyt_P450"/>
</dbReference>
<dbReference type="GO" id="GO:0016705">
    <property type="term" value="F:oxidoreductase activity, acting on paired donors, with incorporation or reduction of molecular oxygen"/>
    <property type="evidence" value="ECO:0007669"/>
    <property type="project" value="InterPro"/>
</dbReference>
<keyword evidence="4 7" id="KW-0560">Oxidoreductase</keyword>
<dbReference type="Proteomes" id="UP000223968">
    <property type="component" value="Unassembled WGS sequence"/>
</dbReference>
<dbReference type="InterPro" id="IPR002401">
    <property type="entry name" value="Cyt_P450_E_grp-I"/>
</dbReference>
<dbReference type="EMBL" id="PDNB01000193">
    <property type="protein sequence ID" value="PGG99978.1"/>
    <property type="molecule type" value="Genomic_DNA"/>
</dbReference>
<keyword evidence="3 6" id="KW-0479">Metal-binding</keyword>
<dbReference type="InterPro" id="IPR050121">
    <property type="entry name" value="Cytochrome_P450_monoxygenase"/>
</dbReference>
<evidence type="ECO:0000256" key="5">
    <source>
        <dbReference type="ARBA" id="ARBA00023004"/>
    </source>
</evidence>
<dbReference type="PROSITE" id="PS00086">
    <property type="entry name" value="CYTOCHROME_P450"/>
    <property type="match status" value="1"/>
</dbReference>
<reference evidence="8 9" key="1">
    <citation type="submission" date="2017-10" db="EMBL/GenBank/DDBJ databases">
        <title>Comparative genomics in systemic dimorphic fungi from Ajellomycetaceae.</title>
        <authorList>
            <person name="Munoz J.F."/>
            <person name="Mcewen J.G."/>
            <person name="Clay O.K."/>
            <person name="Cuomo C.A."/>
        </authorList>
    </citation>
    <scope>NUCLEOTIDE SEQUENCE [LARGE SCALE GENOMIC DNA]</scope>
    <source>
        <strain evidence="8 9">UAMH5409</strain>
    </source>
</reference>
<evidence type="ECO:0000256" key="3">
    <source>
        <dbReference type="ARBA" id="ARBA00022723"/>
    </source>
</evidence>
<dbReference type="GO" id="GO:0005506">
    <property type="term" value="F:iron ion binding"/>
    <property type="evidence" value="ECO:0007669"/>
    <property type="project" value="InterPro"/>
</dbReference>
<protein>
    <recommendedName>
        <fullName evidence="10">Cytochrome P450 oxidoreductase</fullName>
    </recommendedName>
</protein>
<name>A0A2B7WTP3_9EURO</name>
<organism evidence="8 9">
    <name type="scientific">Helicocarpus griseus UAMH5409</name>
    <dbReference type="NCBI Taxonomy" id="1447875"/>
    <lineage>
        <taxon>Eukaryota</taxon>
        <taxon>Fungi</taxon>
        <taxon>Dikarya</taxon>
        <taxon>Ascomycota</taxon>
        <taxon>Pezizomycotina</taxon>
        <taxon>Eurotiomycetes</taxon>
        <taxon>Eurotiomycetidae</taxon>
        <taxon>Onygenales</taxon>
        <taxon>Ajellomycetaceae</taxon>
        <taxon>Helicocarpus</taxon>
    </lineage>
</organism>
<dbReference type="SUPFAM" id="SSF48264">
    <property type="entry name" value="Cytochrome P450"/>
    <property type="match status" value="1"/>
</dbReference>
<evidence type="ECO:0000256" key="6">
    <source>
        <dbReference type="PIRSR" id="PIRSR602401-1"/>
    </source>
</evidence>
<feature type="binding site" description="axial binding residue" evidence="6">
    <location>
        <position position="518"/>
    </location>
    <ligand>
        <name>heme</name>
        <dbReference type="ChEBI" id="CHEBI:30413"/>
    </ligand>
    <ligandPart>
        <name>Fe</name>
        <dbReference type="ChEBI" id="CHEBI:18248"/>
    </ligandPart>
</feature>
<comment type="caution">
    <text evidence="8">The sequence shown here is derived from an EMBL/GenBank/DDBJ whole genome shotgun (WGS) entry which is preliminary data.</text>
</comment>
<keyword evidence="5 6" id="KW-0408">Iron</keyword>
<evidence type="ECO:0008006" key="10">
    <source>
        <dbReference type="Google" id="ProtNLM"/>
    </source>
</evidence>
<evidence type="ECO:0000256" key="7">
    <source>
        <dbReference type="RuleBase" id="RU000461"/>
    </source>
</evidence>
<dbReference type="PANTHER" id="PTHR24305">
    <property type="entry name" value="CYTOCHROME P450"/>
    <property type="match status" value="1"/>
</dbReference>
<accession>A0A2B7WTP3</accession>
<keyword evidence="6 7" id="KW-0349">Heme</keyword>
<dbReference type="PRINTS" id="PR00385">
    <property type="entry name" value="P450"/>
</dbReference>
<dbReference type="GO" id="GO:0020037">
    <property type="term" value="F:heme binding"/>
    <property type="evidence" value="ECO:0007669"/>
    <property type="project" value="InterPro"/>
</dbReference>
<dbReference type="Gene3D" id="1.10.630.10">
    <property type="entry name" value="Cytochrome P450"/>
    <property type="match status" value="1"/>
</dbReference>
<dbReference type="PANTHER" id="PTHR24305:SF166">
    <property type="entry name" value="CYTOCHROME P450 12A4, MITOCHONDRIAL-RELATED"/>
    <property type="match status" value="1"/>
</dbReference>
<dbReference type="PRINTS" id="PR00463">
    <property type="entry name" value="EP450I"/>
</dbReference>
<evidence type="ECO:0000256" key="2">
    <source>
        <dbReference type="ARBA" id="ARBA00010617"/>
    </source>
</evidence>
<dbReference type="CDD" id="cd11070">
    <property type="entry name" value="CYP56-like"/>
    <property type="match status" value="1"/>
</dbReference>
<comment type="similarity">
    <text evidence="2 7">Belongs to the cytochrome P450 family.</text>
</comment>
<comment type="cofactor">
    <cofactor evidence="1 6">
        <name>heme</name>
        <dbReference type="ChEBI" id="CHEBI:30413"/>
    </cofactor>
</comment>
<evidence type="ECO:0000256" key="4">
    <source>
        <dbReference type="ARBA" id="ARBA00023002"/>
    </source>
</evidence>
<dbReference type="OrthoDB" id="1470350at2759"/>
<dbReference type="InterPro" id="IPR036396">
    <property type="entry name" value="Cyt_P450_sf"/>
</dbReference>
<gene>
    <name evidence="8" type="ORF">AJ79_08340</name>
</gene>
<sequence length="581" mass="66248">MAVALLTGSLLVGLLLLYKSVNLWRYVRLAKGTGLPYVITPVLETEVLGLLATPFLRYIYHDYLNKGQGWPRWCRFTIKDWQWEDKRRAHDEYGDVFLCVSPEGIICYSADAAMGWDVMNRRTEFTKPRDKYKLLEPYGPNVATAEGKTYRFHVRITAPPFGDLSGVNDLVWTETIYQTRRLCEAWAQETPRELQMDVNSLTLAVISLAGFGKRVDWTSTSGENKDIPEGYKISFLKAIHDTTSYMVAILLFPGWLLGLSPLRRAHVAHSQLDKYLRRMIRTEKRNIEHDSQHQSSVARGNLLTAVMRASALGGETSTSKAGQNGRKESFTEDEVMGNLFIYLLAGYETTANAITYGLITLALREDIQDKVIEEVDRIYKEAAAEGREGLSYKHDFEKLQYTYGFMYETFRLYPGVILITKMVNKPESIITETQRERKSYLLPAGTRVYLNSPAVHYSDRYWPEPEKLDPARWYDSSSVPTARVNRDADLEDKKIVAADKTRHMRGTLLTFSDGARACLGRKFAQAEYIAFLAAVLKDYRVKLAPGQDPKVVERDINLRCAGKVTLAPLDNVKLKLEKRRK</sequence>
<keyword evidence="7" id="KW-0503">Monooxygenase</keyword>
<dbReference type="STRING" id="1447875.A0A2B7WTP3"/>
<keyword evidence="9" id="KW-1185">Reference proteome</keyword>
<evidence type="ECO:0000313" key="9">
    <source>
        <dbReference type="Proteomes" id="UP000223968"/>
    </source>
</evidence>
<evidence type="ECO:0000256" key="1">
    <source>
        <dbReference type="ARBA" id="ARBA00001971"/>
    </source>
</evidence>
<dbReference type="InterPro" id="IPR017972">
    <property type="entry name" value="Cyt_P450_CS"/>
</dbReference>
<proteinExistence type="inferred from homology"/>
<dbReference type="AlphaFoldDB" id="A0A2B7WTP3"/>
<dbReference type="GO" id="GO:0004497">
    <property type="term" value="F:monooxygenase activity"/>
    <property type="evidence" value="ECO:0007669"/>
    <property type="project" value="UniProtKB-KW"/>
</dbReference>